<accession>A0AAY4AYF3</accession>
<dbReference type="RefSeq" id="XP_028841948.1">
    <property type="nucleotide sequence ID" value="XM_028986115.1"/>
</dbReference>
<evidence type="ECO:0000313" key="7">
    <source>
        <dbReference type="Proteomes" id="UP000694580"/>
    </source>
</evidence>
<feature type="repeat" description="WD" evidence="3">
    <location>
        <begin position="369"/>
        <end position="408"/>
    </location>
</feature>
<dbReference type="PANTHER" id="PTHR19855:SF34">
    <property type="entry name" value="F-BOX_WD REPEAT-CONTAINING PROTEIN 9"/>
    <property type="match status" value="1"/>
</dbReference>
<dbReference type="InterPro" id="IPR001680">
    <property type="entry name" value="WD40_rpt"/>
</dbReference>
<dbReference type="SUPFAM" id="SSF81383">
    <property type="entry name" value="F-box domain"/>
    <property type="match status" value="1"/>
</dbReference>
<evidence type="ECO:0000256" key="2">
    <source>
        <dbReference type="ARBA" id="ARBA00022737"/>
    </source>
</evidence>
<dbReference type="Pfam" id="PF00400">
    <property type="entry name" value="WD40"/>
    <property type="match status" value="5"/>
</dbReference>
<dbReference type="InterPro" id="IPR020472">
    <property type="entry name" value="WD40_PAC1"/>
</dbReference>
<dbReference type="InterPro" id="IPR036322">
    <property type="entry name" value="WD40_repeat_dom_sf"/>
</dbReference>
<proteinExistence type="predicted"/>
<keyword evidence="2" id="KW-0677">Repeat</keyword>
<dbReference type="RefSeq" id="XP_028841947.1">
    <property type="nucleotide sequence ID" value="XM_028986114.1"/>
</dbReference>
<feature type="region of interest" description="Disordered" evidence="4">
    <location>
        <begin position="1"/>
        <end position="47"/>
    </location>
</feature>
<gene>
    <name evidence="6" type="primary">FBXW9</name>
</gene>
<evidence type="ECO:0000256" key="4">
    <source>
        <dbReference type="SAM" id="MobiDB-lite"/>
    </source>
</evidence>
<keyword evidence="7" id="KW-1185">Reference proteome</keyword>
<protein>
    <recommendedName>
        <fullName evidence="5">F-box domain-containing protein</fullName>
    </recommendedName>
</protein>
<evidence type="ECO:0000313" key="6">
    <source>
        <dbReference type="Ensembl" id="ENSDCDP00010012476.1"/>
    </source>
</evidence>
<dbReference type="PRINTS" id="PR00320">
    <property type="entry name" value="GPROTEINBRPT"/>
</dbReference>
<evidence type="ECO:0000256" key="1">
    <source>
        <dbReference type="ARBA" id="ARBA00022574"/>
    </source>
</evidence>
<dbReference type="InterPro" id="IPR036047">
    <property type="entry name" value="F-box-like_dom_sf"/>
</dbReference>
<dbReference type="PROSITE" id="PS50294">
    <property type="entry name" value="WD_REPEATS_REGION"/>
    <property type="match status" value="1"/>
</dbReference>
<dbReference type="PROSITE" id="PS50181">
    <property type="entry name" value="FBOX"/>
    <property type="match status" value="1"/>
</dbReference>
<feature type="repeat" description="WD" evidence="3">
    <location>
        <begin position="236"/>
        <end position="278"/>
    </location>
</feature>
<feature type="region of interest" description="Disordered" evidence="4">
    <location>
        <begin position="140"/>
        <end position="168"/>
    </location>
</feature>
<reference evidence="6" key="3">
    <citation type="submission" date="2025-09" db="UniProtKB">
        <authorList>
            <consortium name="Ensembl"/>
        </authorList>
    </citation>
    <scope>IDENTIFICATION</scope>
</reference>
<dbReference type="PROSITE" id="PS00678">
    <property type="entry name" value="WD_REPEATS_1"/>
    <property type="match status" value="1"/>
</dbReference>
<keyword evidence="1 3" id="KW-0853">WD repeat</keyword>
<dbReference type="SUPFAM" id="SSF50978">
    <property type="entry name" value="WD40 repeat-like"/>
    <property type="match status" value="1"/>
</dbReference>
<feature type="repeat" description="WD" evidence="3">
    <location>
        <begin position="288"/>
        <end position="319"/>
    </location>
</feature>
<dbReference type="PANTHER" id="PTHR19855">
    <property type="entry name" value="WD40 REPEAT PROTEIN 12, 37"/>
    <property type="match status" value="1"/>
</dbReference>
<reference evidence="6" key="2">
    <citation type="submission" date="2025-08" db="UniProtKB">
        <authorList>
            <consortium name="Ensembl"/>
        </authorList>
    </citation>
    <scope>IDENTIFICATION</scope>
</reference>
<dbReference type="PROSITE" id="PS50082">
    <property type="entry name" value="WD_REPEATS_2"/>
    <property type="match status" value="3"/>
</dbReference>
<feature type="domain" description="F-box" evidence="5">
    <location>
        <begin position="51"/>
        <end position="98"/>
    </location>
</feature>
<dbReference type="Proteomes" id="UP000694580">
    <property type="component" value="Chromosome 7"/>
</dbReference>
<dbReference type="SMART" id="SM00320">
    <property type="entry name" value="WD40"/>
    <property type="match status" value="6"/>
</dbReference>
<dbReference type="Gene3D" id="2.130.10.10">
    <property type="entry name" value="YVTN repeat-like/Quinoprotein amine dehydrogenase"/>
    <property type="match status" value="2"/>
</dbReference>
<dbReference type="InterPro" id="IPR001810">
    <property type="entry name" value="F-box_dom"/>
</dbReference>
<dbReference type="Ensembl" id="ENSDCDT00010013075.1">
    <property type="protein sequence ID" value="ENSDCDP00010012476.1"/>
    <property type="gene ID" value="ENSDCDG00010005593.1"/>
</dbReference>
<dbReference type="GeneTree" id="ENSGT00390000006806"/>
<sequence>MSQPEATGDGAGWESAASPASHDINQLDQLRLNPEPEPASPVESPSPCSDAIGLLSLPWEIVSCIASHLPAQCIINVLPQVCRALGQVGEDTGAWQMRAQRLIATKASYPVGPRENFDWPTACLEMERLISLWATMGQQNAKEMQTDGERDREAQNGGGPGMDRQNNLFDGVAEDGAMEGVDVEEGVLAPNEQGAGAGDEEQNGERIVEAAEEAPEVVGGSHVVPVPPSLERITLFPGHIADVDTVLLVGREGAVCASGSRDRNVNLWSLRPGSDSRLLQTLTARGTFSTHRGWVWCLAARDELLASGSFDSTVRLWDLGAGGAERGLIKAHAAILCMSCQADVLLTGSYDQKVRLYDIRAAEPLVQSLRLHNDAVLCLAADDHYILSGSKDHSLSVFDLRARKQLQKFKLSSYLLSMSYNGREVWAGDNHGLLRTFSAQAGIFKPLAKFNVGHTSLVTGIHHSLGTLYTCSSDRSIRVHLPSAPPRTLSTLHHTAEVNGLSVDAGVLAVASGGMSVEVWKPLE</sequence>
<dbReference type="GeneID" id="114793937"/>
<evidence type="ECO:0000256" key="3">
    <source>
        <dbReference type="PROSITE-ProRule" id="PRU00221"/>
    </source>
</evidence>
<name>A0AAY4AYF3_9TELE</name>
<feature type="compositionally biased region" description="Basic and acidic residues" evidence="4">
    <location>
        <begin position="144"/>
        <end position="154"/>
    </location>
</feature>
<reference evidence="6 7" key="1">
    <citation type="submission" date="2020-06" db="EMBL/GenBank/DDBJ databases">
        <authorList>
            <consortium name="Wellcome Sanger Institute Data Sharing"/>
        </authorList>
    </citation>
    <scope>NUCLEOTIDE SEQUENCE [LARGE SCALE GENOMIC DNA]</scope>
</reference>
<organism evidence="6 7">
    <name type="scientific">Denticeps clupeoides</name>
    <name type="common">denticle herring</name>
    <dbReference type="NCBI Taxonomy" id="299321"/>
    <lineage>
        <taxon>Eukaryota</taxon>
        <taxon>Metazoa</taxon>
        <taxon>Chordata</taxon>
        <taxon>Craniata</taxon>
        <taxon>Vertebrata</taxon>
        <taxon>Euteleostomi</taxon>
        <taxon>Actinopterygii</taxon>
        <taxon>Neopterygii</taxon>
        <taxon>Teleostei</taxon>
        <taxon>Clupei</taxon>
        <taxon>Clupeiformes</taxon>
        <taxon>Denticipitoidei</taxon>
        <taxon>Denticipitidae</taxon>
        <taxon>Denticeps</taxon>
    </lineage>
</organism>
<evidence type="ECO:0000259" key="5">
    <source>
        <dbReference type="PROSITE" id="PS50181"/>
    </source>
</evidence>
<dbReference type="AlphaFoldDB" id="A0AAY4AYF3"/>
<dbReference type="InterPro" id="IPR019775">
    <property type="entry name" value="WD40_repeat_CS"/>
</dbReference>
<dbReference type="InterPro" id="IPR015943">
    <property type="entry name" value="WD40/YVTN_repeat-like_dom_sf"/>
</dbReference>